<evidence type="ECO:0000259" key="26">
    <source>
        <dbReference type="PROSITE" id="PS50002"/>
    </source>
</evidence>
<dbReference type="GeneTree" id="ENSGT00940000155600"/>
<dbReference type="CDD" id="cd14094">
    <property type="entry name" value="STKc_CASK"/>
    <property type="match status" value="1"/>
</dbReference>
<sequence length="908" mass="103145">MADDDVLFEDVYELCEVIGKGPFSVVRRCINRETGQQFAVKIVDVAKFTSSPGLSTEDLKREASICHMLKHPHIVELLETYSSDGMLYMVFEFMDGADLCFEIVKRADAGFVYSEAVASHYMRQILEALRYCHDNNIIHRDVKPHCVLLASKENSAPVKLGGFGVAIQLGESGLVAGGRVGTPHFMAPEVVKREPYGKPVDVWGCGVILFILLSGCLPFYGTKERLFEGIIKGKYKMNPRQWSHISESAKDLVRRMLMLDPAERITVYEALNHPWLKERDRYAYKIHLPETVEQLRKFNARRKLKGAVLAAVSSHKFNSFYGDPPEELPDFSEDPTSSGAVSQVLDSLEEIHALTDCSEKDLDFLHSVFQDQHLHTLLDLYDKINTKSSPQIRNPPSDAVQRAKEVLEEISCYPENNDAKELKRILTQPHFMALLQTHDVVAHEVYSDEALRVTPPPTSPYLNGDSPESANGDMDMENVTRVRLVQFQKNTDEPMGITLKMNELNHCIVARIMHGGMIHRQGTLHVGDEIREINGISVANQTVEQLQKMLREMRGSITFKIVPSYRTQSSSCERDSPSTSRQSPANGHSSTNNSVSIYVRAQFEYDPAKDDLIPCKEAGIRFRVGDIIQIISKDDHNWWQGKLENSKNGTAGLIPSPELQEWRVACIAMEKTKQEQQASCTWFGKKKKQYKDKYLAKHNAVFDQLDLVTYEEVVKLPAFKRKTLVLLGAHGVGRRHIKNTLITKHPDRFAYPIPHTTRPPKKDEENGKNYYFVSHDQMMQDISNNEYLEYGSHEDAMYGTKLETIRKIHEQGLIAILDVEPQALKVLRTAEFAPFVVFIAAPTITPGLNEDESLQRLQKESDVLQRTYAHYFDLTIINNEIDETIRHLEEAVELVCTAPQWVPVSWVY</sequence>
<dbReference type="GO" id="GO:0005737">
    <property type="term" value="C:cytoplasm"/>
    <property type="evidence" value="ECO:0007669"/>
    <property type="project" value="UniProtKB-SubCell"/>
</dbReference>
<protein>
    <recommendedName>
        <fullName evidence="22">Peripheral plasma membrane protein CASK</fullName>
        <ecNumber evidence="5">2.7.11.1</ecNumber>
    </recommendedName>
    <alternativeName>
        <fullName evidence="23">Calcium/calmodulin-dependent serine protein kinase</fullName>
    </alternativeName>
</protein>
<evidence type="ECO:0000313" key="32">
    <source>
        <dbReference type="Proteomes" id="UP000694547"/>
    </source>
</evidence>
<dbReference type="CDD" id="cd00071">
    <property type="entry name" value="GMPK"/>
    <property type="match status" value="1"/>
</dbReference>
<name>A0A8C8TMK6_PERMB</name>
<dbReference type="InterPro" id="IPR004172">
    <property type="entry name" value="L27_dom"/>
</dbReference>
<dbReference type="GO" id="GO:0005524">
    <property type="term" value="F:ATP binding"/>
    <property type="evidence" value="ECO:0007669"/>
    <property type="project" value="UniProtKB-KW"/>
</dbReference>
<evidence type="ECO:0000313" key="31">
    <source>
        <dbReference type="Ensembl" id="ENSPEMP00000012707.2"/>
    </source>
</evidence>
<dbReference type="InterPro" id="IPR020590">
    <property type="entry name" value="Guanylate_kinase_CS"/>
</dbReference>
<dbReference type="FunFam" id="3.30.200.20:FF:000051">
    <property type="entry name" value="Peripheral plasma membrane protein CASK isoform B"/>
    <property type="match status" value="1"/>
</dbReference>
<evidence type="ECO:0000256" key="20">
    <source>
        <dbReference type="ARBA" id="ARBA00048977"/>
    </source>
</evidence>
<evidence type="ECO:0000256" key="25">
    <source>
        <dbReference type="SAM" id="MobiDB-lite"/>
    </source>
</evidence>
<dbReference type="PROSITE" id="PS50011">
    <property type="entry name" value="PROTEIN_KINASE_DOM"/>
    <property type="match status" value="1"/>
</dbReference>
<evidence type="ECO:0000259" key="30">
    <source>
        <dbReference type="PROSITE" id="PS51022"/>
    </source>
</evidence>
<dbReference type="Ensembl" id="ENSPEMT00000016920.2">
    <property type="protein sequence ID" value="ENSPEMP00000012707.2"/>
    <property type="gene ID" value="ENSPEMG00000012945.2"/>
</dbReference>
<dbReference type="Gene3D" id="3.40.50.300">
    <property type="entry name" value="P-loop containing nucleotide triphosphate hydrolases"/>
    <property type="match status" value="1"/>
</dbReference>
<dbReference type="InterPro" id="IPR011009">
    <property type="entry name" value="Kinase-like_dom_sf"/>
</dbReference>
<dbReference type="SUPFAM" id="SSF101288">
    <property type="entry name" value="L27 domain"/>
    <property type="match status" value="2"/>
</dbReference>
<feature type="region of interest" description="Disordered" evidence="25">
    <location>
        <begin position="568"/>
        <end position="592"/>
    </location>
</feature>
<dbReference type="FunFam" id="3.30.63.10:FF:000004">
    <property type="entry name" value="peripheral plasma membrane protein CASK isoform X2"/>
    <property type="match status" value="1"/>
</dbReference>
<dbReference type="InterPro" id="IPR001478">
    <property type="entry name" value="PDZ"/>
</dbReference>
<evidence type="ECO:0000256" key="18">
    <source>
        <dbReference type="ARBA" id="ARBA00023242"/>
    </source>
</evidence>
<evidence type="ECO:0000256" key="22">
    <source>
        <dbReference type="ARBA" id="ARBA00071925"/>
    </source>
</evidence>
<keyword evidence="15" id="KW-0067">ATP-binding</keyword>
<evidence type="ECO:0000256" key="6">
    <source>
        <dbReference type="ARBA" id="ARBA00022443"/>
    </source>
</evidence>
<dbReference type="SUPFAM" id="SSF50156">
    <property type="entry name" value="PDZ domain-like"/>
    <property type="match status" value="1"/>
</dbReference>
<feature type="domain" description="L27" evidence="30">
    <location>
        <begin position="337"/>
        <end position="392"/>
    </location>
</feature>
<keyword evidence="12" id="KW-0677">Repeat</keyword>
<accession>A0A8C8TMK6</accession>
<evidence type="ECO:0000259" key="29">
    <source>
        <dbReference type="PROSITE" id="PS50106"/>
    </source>
</evidence>
<evidence type="ECO:0000256" key="1">
    <source>
        <dbReference type="ARBA" id="ARBA00004123"/>
    </source>
</evidence>
<dbReference type="SMART" id="SM00569">
    <property type="entry name" value="L27"/>
    <property type="match status" value="2"/>
</dbReference>
<comment type="subcellular location">
    <subcellularLocation>
        <location evidence="2">Cell membrane</location>
        <topology evidence="2">Peripheral membrane protein</topology>
    </subcellularLocation>
    <subcellularLocation>
        <location evidence="3">Cytoplasm</location>
    </subcellularLocation>
    <subcellularLocation>
        <location evidence="1">Nucleus</location>
    </subcellularLocation>
</comment>
<evidence type="ECO:0000256" key="7">
    <source>
        <dbReference type="ARBA" id="ARBA00022475"/>
    </source>
</evidence>
<dbReference type="Pfam" id="PF02828">
    <property type="entry name" value="L27"/>
    <property type="match status" value="2"/>
</dbReference>
<dbReference type="PANTHER" id="PTHR23122">
    <property type="entry name" value="MEMBRANE-ASSOCIATED GUANYLATE KINASE MAGUK"/>
    <property type="match status" value="1"/>
</dbReference>
<evidence type="ECO:0000256" key="16">
    <source>
        <dbReference type="ARBA" id="ARBA00022860"/>
    </source>
</evidence>
<reference evidence="31 32" key="1">
    <citation type="submission" date="2018-10" db="EMBL/GenBank/DDBJ databases">
        <title>Improved assembly of the deer mouse Peromyscus maniculatus genome.</title>
        <authorList>
            <person name="Lassance J.-M."/>
            <person name="Hoekstra H.E."/>
        </authorList>
    </citation>
    <scope>NUCLEOTIDE SEQUENCE [LARGE SCALE GENOMIC DNA]</scope>
</reference>
<dbReference type="SMART" id="SM00072">
    <property type="entry name" value="GuKc"/>
    <property type="match status" value="1"/>
</dbReference>
<comment type="catalytic activity">
    <reaction evidence="20">
        <text>L-seryl-[protein] + ATP = O-phospho-L-seryl-[protein] + ADP + H(+)</text>
        <dbReference type="Rhea" id="RHEA:17989"/>
        <dbReference type="Rhea" id="RHEA-COMP:9863"/>
        <dbReference type="Rhea" id="RHEA-COMP:11604"/>
        <dbReference type="ChEBI" id="CHEBI:15378"/>
        <dbReference type="ChEBI" id="CHEBI:29999"/>
        <dbReference type="ChEBI" id="CHEBI:30616"/>
        <dbReference type="ChEBI" id="CHEBI:83421"/>
        <dbReference type="ChEBI" id="CHEBI:456216"/>
        <dbReference type="EC" id="2.7.11.1"/>
    </reaction>
    <physiologicalReaction direction="left-to-right" evidence="20">
        <dbReference type="Rhea" id="RHEA:17990"/>
    </physiologicalReaction>
</comment>
<dbReference type="EC" id="2.7.11.1" evidence="5"/>
<keyword evidence="6 24" id="KW-0728">SH3 domain</keyword>
<evidence type="ECO:0000256" key="24">
    <source>
        <dbReference type="PROSITE-ProRule" id="PRU00192"/>
    </source>
</evidence>
<keyword evidence="17" id="KW-0472">Membrane</keyword>
<dbReference type="InterPro" id="IPR036034">
    <property type="entry name" value="PDZ_sf"/>
</dbReference>
<dbReference type="GO" id="GO:0005634">
    <property type="term" value="C:nucleus"/>
    <property type="evidence" value="ECO:0007669"/>
    <property type="project" value="UniProtKB-SubCell"/>
</dbReference>
<evidence type="ECO:0000256" key="14">
    <source>
        <dbReference type="ARBA" id="ARBA00022777"/>
    </source>
</evidence>
<dbReference type="PROSITE" id="PS00856">
    <property type="entry name" value="GUANYLATE_KINASE_1"/>
    <property type="match status" value="1"/>
</dbReference>
<dbReference type="GO" id="GO:0004674">
    <property type="term" value="F:protein serine/threonine kinase activity"/>
    <property type="evidence" value="ECO:0007669"/>
    <property type="project" value="UniProtKB-KW"/>
</dbReference>
<evidence type="ECO:0000256" key="2">
    <source>
        <dbReference type="ARBA" id="ARBA00004202"/>
    </source>
</evidence>
<dbReference type="PROSITE" id="PS50106">
    <property type="entry name" value="PDZ"/>
    <property type="match status" value="1"/>
</dbReference>
<evidence type="ECO:0000256" key="21">
    <source>
        <dbReference type="ARBA" id="ARBA00060907"/>
    </source>
</evidence>
<dbReference type="PROSITE" id="PS50052">
    <property type="entry name" value="GUANYLATE_KINASE_2"/>
    <property type="match status" value="1"/>
</dbReference>
<keyword evidence="11" id="KW-0808">Transferase</keyword>
<evidence type="ECO:0000256" key="17">
    <source>
        <dbReference type="ARBA" id="ARBA00023136"/>
    </source>
</evidence>
<dbReference type="Gene3D" id="3.30.200.20">
    <property type="entry name" value="Phosphorylase Kinase, domain 1"/>
    <property type="match status" value="1"/>
</dbReference>
<organism evidence="31 32">
    <name type="scientific">Peromyscus maniculatus bairdii</name>
    <name type="common">Prairie deer mouse</name>
    <dbReference type="NCBI Taxonomy" id="230844"/>
    <lineage>
        <taxon>Eukaryota</taxon>
        <taxon>Metazoa</taxon>
        <taxon>Chordata</taxon>
        <taxon>Craniata</taxon>
        <taxon>Vertebrata</taxon>
        <taxon>Euteleostomi</taxon>
        <taxon>Mammalia</taxon>
        <taxon>Eutheria</taxon>
        <taxon>Euarchontoglires</taxon>
        <taxon>Glires</taxon>
        <taxon>Rodentia</taxon>
        <taxon>Myomorpha</taxon>
        <taxon>Muroidea</taxon>
        <taxon>Cricetidae</taxon>
        <taxon>Neotominae</taxon>
        <taxon>Peromyscus</taxon>
    </lineage>
</organism>
<evidence type="ECO:0000256" key="15">
    <source>
        <dbReference type="ARBA" id="ARBA00022840"/>
    </source>
</evidence>
<reference evidence="31" key="3">
    <citation type="submission" date="2025-09" db="UniProtKB">
        <authorList>
            <consortium name="Ensembl"/>
        </authorList>
    </citation>
    <scope>IDENTIFICATION</scope>
</reference>
<dbReference type="SMR" id="A0A8C8TMK6"/>
<dbReference type="Pfam" id="PF07653">
    <property type="entry name" value="SH3_2"/>
    <property type="match status" value="1"/>
</dbReference>
<dbReference type="FunFam" id="1.10.510.10:FF:000062">
    <property type="entry name" value="peripheral plasma membrane protein CASK isoform X2"/>
    <property type="match status" value="1"/>
</dbReference>
<dbReference type="SMART" id="SM00228">
    <property type="entry name" value="PDZ"/>
    <property type="match status" value="1"/>
</dbReference>
<dbReference type="InterPro" id="IPR050716">
    <property type="entry name" value="MAGUK"/>
</dbReference>
<dbReference type="GO" id="GO:0030054">
    <property type="term" value="C:cell junction"/>
    <property type="evidence" value="ECO:0007669"/>
    <property type="project" value="UniProtKB-ARBA"/>
</dbReference>
<dbReference type="PROSITE" id="PS51022">
    <property type="entry name" value="L27"/>
    <property type="match status" value="2"/>
</dbReference>
<dbReference type="SUPFAM" id="SSF50044">
    <property type="entry name" value="SH3-domain"/>
    <property type="match status" value="1"/>
</dbReference>
<dbReference type="InterPro" id="IPR036028">
    <property type="entry name" value="SH3-like_dom_sf"/>
</dbReference>
<evidence type="ECO:0000259" key="27">
    <source>
        <dbReference type="PROSITE" id="PS50011"/>
    </source>
</evidence>
<evidence type="ECO:0000256" key="3">
    <source>
        <dbReference type="ARBA" id="ARBA00004496"/>
    </source>
</evidence>
<dbReference type="GO" id="GO:0016323">
    <property type="term" value="C:basolateral plasma membrane"/>
    <property type="evidence" value="ECO:0007669"/>
    <property type="project" value="UniProtKB-ARBA"/>
</dbReference>
<dbReference type="Gene3D" id="3.30.63.10">
    <property type="entry name" value="Guanylate Kinase phosphate binding domain"/>
    <property type="match status" value="1"/>
</dbReference>
<dbReference type="Pfam" id="PF00069">
    <property type="entry name" value="Pkinase"/>
    <property type="match status" value="1"/>
</dbReference>
<gene>
    <name evidence="31" type="primary">Cask</name>
</gene>
<dbReference type="FunFam" id="3.40.50.300:FF:000146">
    <property type="entry name" value="MAGUK p55 subfamily member 6 isoform X1"/>
    <property type="match status" value="1"/>
</dbReference>
<dbReference type="Gene3D" id="1.10.287.650">
    <property type="entry name" value="L27 domain"/>
    <property type="match status" value="2"/>
</dbReference>
<feature type="domain" description="SH3" evidence="26">
    <location>
        <begin position="594"/>
        <end position="664"/>
    </location>
</feature>
<evidence type="ECO:0000256" key="4">
    <source>
        <dbReference type="ARBA" id="ARBA00007014"/>
    </source>
</evidence>
<evidence type="ECO:0000256" key="12">
    <source>
        <dbReference type="ARBA" id="ARBA00022737"/>
    </source>
</evidence>
<evidence type="ECO:0000256" key="5">
    <source>
        <dbReference type="ARBA" id="ARBA00012513"/>
    </source>
</evidence>
<keyword evidence="8" id="KW-0963">Cytoplasm</keyword>
<dbReference type="InterPro" id="IPR008145">
    <property type="entry name" value="GK/Ca_channel_bsu"/>
</dbReference>
<evidence type="ECO:0000256" key="10">
    <source>
        <dbReference type="ARBA" id="ARBA00022553"/>
    </source>
</evidence>
<keyword evidence="14" id="KW-0418">Kinase</keyword>
<evidence type="ECO:0000256" key="8">
    <source>
        <dbReference type="ARBA" id="ARBA00022490"/>
    </source>
</evidence>
<dbReference type="Gene3D" id="6.10.140.620">
    <property type="match status" value="1"/>
</dbReference>
<dbReference type="GO" id="GO:0051050">
    <property type="term" value="P:positive regulation of transport"/>
    <property type="evidence" value="ECO:0007669"/>
    <property type="project" value="UniProtKB-ARBA"/>
</dbReference>
<keyword evidence="7" id="KW-1003">Cell membrane</keyword>
<dbReference type="InterPro" id="IPR035473">
    <property type="entry name" value="CASK_SH3"/>
</dbReference>
<dbReference type="Gene3D" id="1.10.510.10">
    <property type="entry name" value="Transferase(Phosphotransferase) domain 1"/>
    <property type="match status" value="1"/>
</dbReference>
<dbReference type="CDD" id="cd10831">
    <property type="entry name" value="PDZ_CASK-like"/>
    <property type="match status" value="1"/>
</dbReference>
<evidence type="ECO:0000259" key="28">
    <source>
        <dbReference type="PROSITE" id="PS50052"/>
    </source>
</evidence>
<dbReference type="SUPFAM" id="SSF56112">
    <property type="entry name" value="Protein kinase-like (PK-like)"/>
    <property type="match status" value="1"/>
</dbReference>
<dbReference type="Gene3D" id="2.30.42.10">
    <property type="match status" value="1"/>
</dbReference>
<dbReference type="Pfam" id="PF00595">
    <property type="entry name" value="PDZ"/>
    <property type="match status" value="1"/>
</dbReference>
<comment type="similarity">
    <text evidence="21">In the N-terminal section; belongs to the protein kinase superfamily. CAMK Ser/Thr protein kinase family. CaMK subfamily.</text>
</comment>
<dbReference type="SUPFAM" id="SSF52540">
    <property type="entry name" value="P-loop containing nucleoside triphosphate hydrolases"/>
    <property type="match status" value="1"/>
</dbReference>
<dbReference type="SMART" id="SM00326">
    <property type="entry name" value="SH3"/>
    <property type="match status" value="1"/>
</dbReference>
<dbReference type="GO" id="GO:0005516">
    <property type="term" value="F:calmodulin binding"/>
    <property type="evidence" value="ECO:0007669"/>
    <property type="project" value="UniProtKB-KW"/>
</dbReference>
<evidence type="ECO:0000256" key="9">
    <source>
        <dbReference type="ARBA" id="ARBA00022527"/>
    </source>
</evidence>
<keyword evidence="13" id="KW-0547">Nucleotide-binding</keyword>
<feature type="domain" description="L27" evidence="30">
    <location>
        <begin position="396"/>
        <end position="449"/>
    </location>
</feature>
<dbReference type="InterPro" id="IPR001452">
    <property type="entry name" value="SH3_domain"/>
</dbReference>
<dbReference type="InterPro" id="IPR014775">
    <property type="entry name" value="L27_C"/>
</dbReference>
<dbReference type="InterPro" id="IPR027417">
    <property type="entry name" value="P-loop_NTPase"/>
</dbReference>
<comment type="catalytic activity">
    <reaction evidence="19">
        <text>L-threonyl-[protein] + ATP = O-phospho-L-threonyl-[protein] + ADP + H(+)</text>
        <dbReference type="Rhea" id="RHEA:46608"/>
        <dbReference type="Rhea" id="RHEA-COMP:11060"/>
        <dbReference type="Rhea" id="RHEA-COMP:11605"/>
        <dbReference type="ChEBI" id="CHEBI:15378"/>
        <dbReference type="ChEBI" id="CHEBI:30013"/>
        <dbReference type="ChEBI" id="CHEBI:30616"/>
        <dbReference type="ChEBI" id="CHEBI:61977"/>
        <dbReference type="ChEBI" id="CHEBI:456216"/>
        <dbReference type="EC" id="2.7.11.1"/>
    </reaction>
</comment>
<keyword evidence="16" id="KW-0112">Calmodulin-binding</keyword>
<keyword evidence="18" id="KW-0539">Nucleus</keyword>
<dbReference type="Proteomes" id="UP000694547">
    <property type="component" value="Chromosome X"/>
</dbReference>
<feature type="domain" description="PDZ" evidence="29">
    <location>
        <begin position="484"/>
        <end position="565"/>
    </location>
</feature>
<evidence type="ECO:0000256" key="23">
    <source>
        <dbReference type="ARBA" id="ARBA00077072"/>
    </source>
</evidence>
<dbReference type="InterPro" id="IPR036892">
    <property type="entry name" value="L27_dom_sf"/>
</dbReference>
<evidence type="ECO:0000256" key="19">
    <source>
        <dbReference type="ARBA" id="ARBA00047899"/>
    </source>
</evidence>
<dbReference type="FunFam" id="2.30.30.40:FF:000080">
    <property type="entry name" value="Peripheral plasma membrane protein CASK isoform X2"/>
    <property type="match status" value="1"/>
</dbReference>
<keyword evidence="9" id="KW-0723">Serine/threonine-protein kinase</keyword>
<feature type="domain" description="Guanylate kinase-like" evidence="28">
    <location>
        <begin position="721"/>
        <end position="893"/>
    </location>
</feature>
<dbReference type="AlphaFoldDB" id="A0A8C8TMK6"/>
<dbReference type="PROSITE" id="PS50002">
    <property type="entry name" value="SH3"/>
    <property type="match status" value="1"/>
</dbReference>
<dbReference type="Pfam" id="PF00625">
    <property type="entry name" value="Guanylate_kin"/>
    <property type="match status" value="1"/>
</dbReference>
<keyword evidence="10" id="KW-0597">Phosphoprotein</keyword>
<dbReference type="CDD" id="cd12081">
    <property type="entry name" value="SH3_CASK"/>
    <property type="match status" value="1"/>
</dbReference>
<evidence type="ECO:0000256" key="13">
    <source>
        <dbReference type="ARBA" id="ARBA00022741"/>
    </source>
</evidence>
<comment type="similarity">
    <text evidence="4">Belongs to the MAGUK family.</text>
</comment>
<dbReference type="InterPro" id="IPR008144">
    <property type="entry name" value="Guanylate_kin-like_dom"/>
</dbReference>
<dbReference type="FunFam" id="2.30.42.10:FF:000016">
    <property type="entry name" value="peripheral plasma membrane protein CASK isoform X2"/>
    <property type="match status" value="1"/>
</dbReference>
<dbReference type="Gene3D" id="2.30.30.40">
    <property type="entry name" value="SH3 Domains"/>
    <property type="match status" value="1"/>
</dbReference>
<keyword evidence="32" id="KW-1185">Reference proteome</keyword>
<dbReference type="InterPro" id="IPR000719">
    <property type="entry name" value="Prot_kinase_dom"/>
</dbReference>
<dbReference type="GO" id="GO:0042043">
    <property type="term" value="F:neurexin family protein binding"/>
    <property type="evidence" value="ECO:0007669"/>
    <property type="project" value="UniProtKB-ARBA"/>
</dbReference>
<reference evidence="31" key="2">
    <citation type="submission" date="2025-08" db="UniProtKB">
        <authorList>
            <consortium name="Ensembl"/>
        </authorList>
    </citation>
    <scope>IDENTIFICATION</scope>
</reference>
<feature type="domain" description="Protein kinase" evidence="27">
    <location>
        <begin position="12"/>
        <end position="276"/>
    </location>
</feature>
<evidence type="ECO:0000256" key="11">
    <source>
        <dbReference type="ARBA" id="ARBA00022679"/>
    </source>
</evidence>
<proteinExistence type="inferred from homology"/>